<dbReference type="AlphaFoldDB" id="A0A0R3TQH6"/>
<dbReference type="OrthoDB" id="10558534at2759"/>
<proteinExistence type="predicted"/>
<dbReference type="EMBL" id="UZAE01012750">
    <property type="protein sequence ID" value="VDO06463.1"/>
    <property type="molecule type" value="Genomic_DNA"/>
</dbReference>
<accession>A0A0R3TQH6</accession>
<organism evidence="3">
    <name type="scientific">Rodentolepis nana</name>
    <name type="common">Dwarf tapeworm</name>
    <name type="synonym">Hymenolepis nana</name>
    <dbReference type="NCBI Taxonomy" id="102285"/>
    <lineage>
        <taxon>Eukaryota</taxon>
        <taxon>Metazoa</taxon>
        <taxon>Spiralia</taxon>
        <taxon>Lophotrochozoa</taxon>
        <taxon>Platyhelminthes</taxon>
        <taxon>Cestoda</taxon>
        <taxon>Eucestoda</taxon>
        <taxon>Cyclophyllidea</taxon>
        <taxon>Hymenolepididae</taxon>
        <taxon>Rodentolepis</taxon>
    </lineage>
</organism>
<evidence type="ECO:0000313" key="1">
    <source>
        <dbReference type="EMBL" id="VDO06463.1"/>
    </source>
</evidence>
<sequence>MPLKSGKRFKAYLGGVKLFDTSLLSDAETSEDESTVLRPQSGGIRWNLARYAAVGTDFHDGVVVEARNGCIVSKATNAISKEHFKENSELTELTELSAGSSSDFDTTPMACREEENFIQKPKNQLLPVVKPDTELITPEQMTNLYAPWNTALLIANTIHMAAHPPKSNITLLERAKNRCKFDLFSGKLFNSLKNRQKYF</sequence>
<keyword evidence="2" id="KW-1185">Reference proteome</keyword>
<dbReference type="WBParaSite" id="HNAJ_0000979901-mRNA-1">
    <property type="protein sequence ID" value="HNAJ_0000979901-mRNA-1"/>
    <property type="gene ID" value="HNAJ_0000979901"/>
</dbReference>
<gene>
    <name evidence="1" type="ORF">HNAJ_LOCUS9794</name>
</gene>
<reference evidence="3" key="1">
    <citation type="submission" date="2017-02" db="UniProtKB">
        <authorList>
            <consortium name="WormBaseParasite"/>
        </authorList>
    </citation>
    <scope>IDENTIFICATION</scope>
</reference>
<protein>
    <submittedName>
        <fullName evidence="1 3">Uncharacterized protein</fullName>
    </submittedName>
</protein>
<reference evidence="1 2" key="2">
    <citation type="submission" date="2018-11" db="EMBL/GenBank/DDBJ databases">
        <authorList>
            <consortium name="Pathogen Informatics"/>
        </authorList>
    </citation>
    <scope>NUCLEOTIDE SEQUENCE [LARGE SCALE GENOMIC DNA]</scope>
</reference>
<dbReference type="Proteomes" id="UP000278807">
    <property type="component" value="Unassembled WGS sequence"/>
</dbReference>
<name>A0A0R3TQH6_RODNA</name>
<evidence type="ECO:0000313" key="3">
    <source>
        <dbReference type="WBParaSite" id="HNAJ_0000979901-mRNA-1"/>
    </source>
</evidence>
<evidence type="ECO:0000313" key="2">
    <source>
        <dbReference type="Proteomes" id="UP000278807"/>
    </source>
</evidence>